<evidence type="ECO:0000256" key="1">
    <source>
        <dbReference type="SAM" id="MobiDB-lite"/>
    </source>
</evidence>
<evidence type="ECO:0000313" key="3">
    <source>
        <dbReference type="Proteomes" id="UP000650533"/>
    </source>
</evidence>
<dbReference type="Proteomes" id="UP000650533">
    <property type="component" value="Chromosome 14"/>
</dbReference>
<dbReference type="EMBL" id="CP059671">
    <property type="protein sequence ID" value="QRW25616.1"/>
    <property type="molecule type" value="Genomic_DNA"/>
</dbReference>
<proteinExistence type="predicted"/>
<accession>A0A8H8T0P5</accession>
<feature type="region of interest" description="Disordered" evidence="1">
    <location>
        <begin position="85"/>
        <end position="105"/>
    </location>
</feature>
<reference evidence="2" key="1">
    <citation type="submission" date="2020-05" db="EMBL/GenBank/DDBJ databases">
        <title>Evolutionary and genomic comparisons of hybrid uninucleate and nonhybrid Rhizoctonia fungi.</title>
        <authorList>
            <person name="Li C."/>
            <person name="Chen X."/>
        </authorList>
    </citation>
    <scope>NUCLEOTIDE SEQUENCE</scope>
    <source>
        <strain evidence="2">AG-1 IA</strain>
    </source>
</reference>
<dbReference type="GeneID" id="67032971"/>
<gene>
    <name evidence="2" type="ORF">RhiXN_10692</name>
</gene>
<sequence length="105" mass="11625">MSLLPMLELHCLGYAQHVQTSLEKFEAPKWIDISPRACERCAVRLLFTGTCGDKGLSNAQPWKNSGEHMKMAGGRMKCAFQLSGRMSHTRTGSDRVRPAATDQGM</sequence>
<dbReference type="RefSeq" id="XP_043185853.1">
    <property type="nucleotide sequence ID" value="XM_043330508.1"/>
</dbReference>
<dbReference type="AlphaFoldDB" id="A0A8H8T0P5"/>
<organism evidence="2 3">
    <name type="scientific">Rhizoctonia solani</name>
    <dbReference type="NCBI Taxonomy" id="456999"/>
    <lineage>
        <taxon>Eukaryota</taxon>
        <taxon>Fungi</taxon>
        <taxon>Dikarya</taxon>
        <taxon>Basidiomycota</taxon>
        <taxon>Agaricomycotina</taxon>
        <taxon>Agaricomycetes</taxon>
        <taxon>Cantharellales</taxon>
        <taxon>Ceratobasidiaceae</taxon>
        <taxon>Rhizoctonia</taxon>
    </lineage>
</organism>
<evidence type="ECO:0000313" key="2">
    <source>
        <dbReference type="EMBL" id="QRW25616.1"/>
    </source>
</evidence>
<protein>
    <submittedName>
        <fullName evidence="2">Uncharacterized protein</fullName>
    </submittedName>
</protein>
<name>A0A8H8T0P5_9AGAM</name>
<dbReference type="KEGG" id="rsx:RhiXN_10692"/>